<feature type="transmembrane region" description="Helical" evidence="7">
    <location>
        <begin position="228"/>
        <end position="252"/>
    </location>
</feature>
<dbReference type="Proteomes" id="UP001296706">
    <property type="component" value="Unassembled WGS sequence"/>
</dbReference>
<feature type="transmembrane region" description="Helical" evidence="7">
    <location>
        <begin position="316"/>
        <end position="339"/>
    </location>
</feature>
<reference evidence="9 10" key="1">
    <citation type="submission" date="2020-04" db="EMBL/GenBank/DDBJ databases">
        <authorList>
            <person name="Klaysubun C."/>
            <person name="Duangmal K."/>
            <person name="Lipun K."/>
        </authorList>
    </citation>
    <scope>NUCLEOTIDE SEQUENCE [LARGE SCALE GENOMIC DNA]</scope>
    <source>
        <strain evidence="9 10">JCM 11839</strain>
    </source>
</reference>
<dbReference type="InterPro" id="IPR010290">
    <property type="entry name" value="TM_effector"/>
</dbReference>
<keyword evidence="10" id="KW-1185">Reference proteome</keyword>
<keyword evidence="5 7" id="KW-1133">Transmembrane helix</keyword>
<comment type="caution">
    <text evidence="9">The sequence shown here is derived from an EMBL/GenBank/DDBJ whole genome shotgun (WGS) entry which is preliminary data.</text>
</comment>
<dbReference type="PANTHER" id="PTHR23513:SF6">
    <property type="entry name" value="MAJOR FACILITATOR SUPERFAMILY ASSOCIATED DOMAIN-CONTAINING PROTEIN"/>
    <property type="match status" value="1"/>
</dbReference>
<feature type="transmembrane region" description="Helical" evidence="7">
    <location>
        <begin position="292"/>
        <end position="310"/>
    </location>
</feature>
<evidence type="ECO:0000313" key="10">
    <source>
        <dbReference type="Proteomes" id="UP001296706"/>
    </source>
</evidence>
<dbReference type="InterPro" id="IPR036259">
    <property type="entry name" value="MFS_trans_sf"/>
</dbReference>
<evidence type="ECO:0000256" key="4">
    <source>
        <dbReference type="ARBA" id="ARBA00022692"/>
    </source>
</evidence>
<gene>
    <name evidence="9" type="ORF">HF577_06825</name>
</gene>
<evidence type="ECO:0000256" key="3">
    <source>
        <dbReference type="ARBA" id="ARBA00022475"/>
    </source>
</evidence>
<protein>
    <submittedName>
        <fullName evidence="9">MFS transporter</fullName>
    </submittedName>
</protein>
<dbReference type="RefSeq" id="WP_169394877.1">
    <property type="nucleotide sequence ID" value="NZ_BAAAJH010000025.1"/>
</dbReference>
<keyword evidence="3" id="KW-1003">Cell membrane</keyword>
<proteinExistence type="predicted"/>
<evidence type="ECO:0000313" key="9">
    <source>
        <dbReference type="EMBL" id="NMH76812.1"/>
    </source>
</evidence>
<feature type="transmembrane region" description="Helical" evidence="7">
    <location>
        <begin position="385"/>
        <end position="404"/>
    </location>
</feature>
<sequence>MRGRLLGRHRDFRLLWVGETASLVGSAISTVALPLVAVEQLGAGPFAVGVITAAVWLPWLLVGLPAGVWVDRVIRRPVMLGADVVSMLAFASVPIAAWLGVLSLVQMVVVALVSGAARVAFETAYEAYLPSLLDPADLPEGNAALQTSSASSLVVGPSIAGGLAAAVGAVVGLLVDAATFVFSAVCLLLIRFREPPVEQRPRAGGVAGLAADVGEGLRFVFGDPYLRALTLFGASLNMTYMVYAAIQVVFLLDEVGVGPGIVGVLVAIAGVGGVAGALVAGVISRRFGTARGMLIIEVVSALAGLMIPLAQRGPLLALFVVGSFVNGAGVVAVNVIKSAWRQAYCPRHLLGRAVSAMQLLNYGAIPIGALGGGALGAALGTRTTVWISSVGLAASIGFLLAGPIRRDRDLPTAAPAAR</sequence>
<feature type="transmembrane region" description="Helical" evidence="7">
    <location>
        <begin position="82"/>
        <end position="105"/>
    </location>
</feature>
<dbReference type="InterPro" id="IPR020846">
    <property type="entry name" value="MFS_dom"/>
</dbReference>
<keyword evidence="4 7" id="KW-0812">Transmembrane</keyword>
<dbReference type="Gene3D" id="1.20.1250.20">
    <property type="entry name" value="MFS general substrate transporter like domains"/>
    <property type="match status" value="1"/>
</dbReference>
<evidence type="ECO:0000256" key="5">
    <source>
        <dbReference type="ARBA" id="ARBA00022989"/>
    </source>
</evidence>
<feature type="transmembrane region" description="Helical" evidence="7">
    <location>
        <begin position="163"/>
        <end position="190"/>
    </location>
</feature>
<evidence type="ECO:0000256" key="2">
    <source>
        <dbReference type="ARBA" id="ARBA00022448"/>
    </source>
</evidence>
<evidence type="ECO:0000256" key="1">
    <source>
        <dbReference type="ARBA" id="ARBA00004651"/>
    </source>
</evidence>
<feature type="transmembrane region" description="Helical" evidence="7">
    <location>
        <begin position="12"/>
        <end position="37"/>
    </location>
</feature>
<accession>A0ABX1R8W8</accession>
<keyword evidence="6 7" id="KW-0472">Membrane</keyword>
<name>A0ABX1R8W8_9PSEU</name>
<feature type="transmembrane region" description="Helical" evidence="7">
    <location>
        <begin position="43"/>
        <end position="70"/>
    </location>
</feature>
<dbReference type="PANTHER" id="PTHR23513">
    <property type="entry name" value="INTEGRAL MEMBRANE EFFLUX PROTEIN-RELATED"/>
    <property type="match status" value="1"/>
</dbReference>
<feature type="transmembrane region" description="Helical" evidence="7">
    <location>
        <begin position="258"/>
        <end position="280"/>
    </location>
</feature>
<feature type="transmembrane region" description="Helical" evidence="7">
    <location>
        <begin position="359"/>
        <end position="379"/>
    </location>
</feature>
<dbReference type="SUPFAM" id="SSF103473">
    <property type="entry name" value="MFS general substrate transporter"/>
    <property type="match status" value="1"/>
</dbReference>
<evidence type="ECO:0000256" key="6">
    <source>
        <dbReference type="ARBA" id="ARBA00023136"/>
    </source>
</evidence>
<evidence type="ECO:0000256" key="7">
    <source>
        <dbReference type="SAM" id="Phobius"/>
    </source>
</evidence>
<dbReference type="Pfam" id="PF05977">
    <property type="entry name" value="MFS_3"/>
    <property type="match status" value="1"/>
</dbReference>
<feature type="domain" description="Major facilitator superfamily (MFS) profile" evidence="8">
    <location>
        <begin position="223"/>
        <end position="418"/>
    </location>
</feature>
<evidence type="ECO:0000259" key="8">
    <source>
        <dbReference type="PROSITE" id="PS50850"/>
    </source>
</evidence>
<keyword evidence="2" id="KW-0813">Transport</keyword>
<dbReference type="EMBL" id="JAAXKY010000013">
    <property type="protein sequence ID" value="NMH76812.1"/>
    <property type="molecule type" value="Genomic_DNA"/>
</dbReference>
<dbReference type="PROSITE" id="PS50850">
    <property type="entry name" value="MFS"/>
    <property type="match status" value="1"/>
</dbReference>
<dbReference type="CDD" id="cd06173">
    <property type="entry name" value="MFS_MefA_like"/>
    <property type="match status" value="1"/>
</dbReference>
<organism evidence="9 10">
    <name type="scientific">Pseudonocardia xinjiangensis</name>
    <dbReference type="NCBI Taxonomy" id="75289"/>
    <lineage>
        <taxon>Bacteria</taxon>
        <taxon>Bacillati</taxon>
        <taxon>Actinomycetota</taxon>
        <taxon>Actinomycetes</taxon>
        <taxon>Pseudonocardiales</taxon>
        <taxon>Pseudonocardiaceae</taxon>
        <taxon>Pseudonocardia</taxon>
    </lineage>
</organism>
<comment type="subcellular location">
    <subcellularLocation>
        <location evidence="1">Cell membrane</location>
        <topology evidence="1">Multi-pass membrane protein</topology>
    </subcellularLocation>
</comment>